<dbReference type="GO" id="GO:0005737">
    <property type="term" value="C:cytoplasm"/>
    <property type="evidence" value="ECO:0007669"/>
    <property type="project" value="UniProtKB-SubCell"/>
</dbReference>
<evidence type="ECO:0000256" key="1">
    <source>
        <dbReference type="ARBA" id="ARBA00000077"/>
    </source>
</evidence>
<dbReference type="InterPro" id="IPR020787">
    <property type="entry name" value="RNase_HII_arc"/>
</dbReference>
<evidence type="ECO:0000313" key="18">
    <source>
        <dbReference type="Proteomes" id="UP000600071"/>
    </source>
</evidence>
<dbReference type="GO" id="GO:0006298">
    <property type="term" value="P:mismatch repair"/>
    <property type="evidence" value="ECO:0007669"/>
    <property type="project" value="TreeGrafter"/>
</dbReference>
<comment type="cofactor">
    <cofactor evidence="13 14">
        <name>Mn(2+)</name>
        <dbReference type="ChEBI" id="CHEBI:29035"/>
    </cofactor>
    <cofactor evidence="13 14">
        <name>Mg(2+)</name>
        <dbReference type="ChEBI" id="CHEBI:18420"/>
    </cofactor>
    <text evidence="13 14">Manganese or magnesium. Binds 1 divalent metal ion per monomer in the absence of substrate. May bind a second metal ion after substrate binding.</text>
</comment>
<evidence type="ECO:0000256" key="10">
    <source>
        <dbReference type="ARBA" id="ARBA00022723"/>
    </source>
</evidence>
<comment type="similarity">
    <text evidence="5 13 15">Belongs to the RNase HII family.</text>
</comment>
<comment type="subcellular location">
    <subcellularLocation>
        <location evidence="4 13">Cytoplasm</location>
    </subcellularLocation>
</comment>
<name>A0A833EAA8_9CREN</name>
<feature type="binding site" evidence="13 14">
    <location>
        <position position="33"/>
    </location>
    <ligand>
        <name>a divalent metal cation</name>
        <dbReference type="ChEBI" id="CHEBI:60240"/>
    </ligand>
</feature>
<evidence type="ECO:0000313" key="17">
    <source>
        <dbReference type="EMBL" id="HIQ23432.1"/>
    </source>
</evidence>
<keyword evidence="13" id="KW-0464">Manganese</keyword>
<organism evidence="17 18">
    <name type="scientific">Pyrodictium delaneyi</name>
    <dbReference type="NCBI Taxonomy" id="1273541"/>
    <lineage>
        <taxon>Archaea</taxon>
        <taxon>Thermoproteota</taxon>
        <taxon>Thermoprotei</taxon>
        <taxon>Desulfurococcales</taxon>
        <taxon>Pyrodictiaceae</taxon>
        <taxon>Pyrodictium</taxon>
    </lineage>
</organism>
<gene>
    <name evidence="13" type="primary">rnhB</name>
    <name evidence="17" type="ORF">EYH50_00055</name>
</gene>
<accession>A0A833EAA8</accession>
<evidence type="ECO:0000256" key="15">
    <source>
        <dbReference type="RuleBase" id="RU003515"/>
    </source>
</evidence>
<evidence type="ECO:0000259" key="16">
    <source>
        <dbReference type="PROSITE" id="PS51975"/>
    </source>
</evidence>
<evidence type="ECO:0000256" key="6">
    <source>
        <dbReference type="ARBA" id="ARBA00012180"/>
    </source>
</evidence>
<dbReference type="AlphaFoldDB" id="A0A833EAA8"/>
<evidence type="ECO:0000256" key="4">
    <source>
        <dbReference type="ARBA" id="ARBA00004496"/>
    </source>
</evidence>
<proteinExistence type="inferred from homology"/>
<dbReference type="InterPro" id="IPR036397">
    <property type="entry name" value="RNaseH_sf"/>
</dbReference>
<feature type="binding site" evidence="13 14">
    <location>
        <position position="131"/>
    </location>
    <ligand>
        <name>a divalent metal cation</name>
        <dbReference type="ChEBI" id="CHEBI:60240"/>
    </ligand>
</feature>
<keyword evidence="10 13" id="KW-0479">Metal-binding</keyword>
<evidence type="ECO:0000256" key="7">
    <source>
        <dbReference type="ARBA" id="ARBA00019179"/>
    </source>
</evidence>
<dbReference type="InterPro" id="IPR024567">
    <property type="entry name" value="RNase_HII/HIII_dom"/>
</dbReference>
<evidence type="ECO:0000256" key="12">
    <source>
        <dbReference type="ARBA" id="ARBA00022801"/>
    </source>
</evidence>
<evidence type="ECO:0000256" key="13">
    <source>
        <dbReference type="HAMAP-Rule" id="MF_00052"/>
    </source>
</evidence>
<dbReference type="InterPro" id="IPR012337">
    <property type="entry name" value="RNaseH-like_sf"/>
</dbReference>
<feature type="binding site" evidence="13 14">
    <location>
        <position position="32"/>
    </location>
    <ligand>
        <name>a divalent metal cation</name>
        <dbReference type="ChEBI" id="CHEBI:60240"/>
    </ligand>
</feature>
<comment type="caution">
    <text evidence="17">The sequence shown here is derived from an EMBL/GenBank/DDBJ whole genome shotgun (WGS) entry which is preliminary data.</text>
</comment>
<comment type="cofactor">
    <cofactor evidence="2">
        <name>Mg(2+)</name>
        <dbReference type="ChEBI" id="CHEBI:18420"/>
    </cofactor>
</comment>
<keyword evidence="12 13" id="KW-0378">Hydrolase</keyword>
<dbReference type="PANTHER" id="PTHR10954:SF23">
    <property type="entry name" value="RIBONUCLEASE"/>
    <property type="match status" value="1"/>
</dbReference>
<evidence type="ECO:0000256" key="14">
    <source>
        <dbReference type="PROSITE-ProRule" id="PRU01319"/>
    </source>
</evidence>
<dbReference type="GO" id="GO:0032299">
    <property type="term" value="C:ribonuclease H2 complex"/>
    <property type="evidence" value="ECO:0007669"/>
    <property type="project" value="TreeGrafter"/>
</dbReference>
<evidence type="ECO:0000256" key="8">
    <source>
        <dbReference type="ARBA" id="ARBA00022490"/>
    </source>
</evidence>
<evidence type="ECO:0000256" key="2">
    <source>
        <dbReference type="ARBA" id="ARBA00001946"/>
    </source>
</evidence>
<comment type="function">
    <text evidence="3 13 15">Endonuclease that specifically degrades the RNA of RNA-DNA hybrids.</text>
</comment>
<dbReference type="GO" id="GO:0003723">
    <property type="term" value="F:RNA binding"/>
    <property type="evidence" value="ECO:0007669"/>
    <property type="project" value="UniProtKB-UniRule"/>
</dbReference>
<evidence type="ECO:0000256" key="11">
    <source>
        <dbReference type="ARBA" id="ARBA00022759"/>
    </source>
</evidence>
<keyword evidence="8 13" id="KW-0963">Cytoplasm</keyword>
<keyword evidence="9 13" id="KW-0540">Nuclease</keyword>
<dbReference type="Pfam" id="PF01351">
    <property type="entry name" value="RNase_HII"/>
    <property type="match status" value="1"/>
</dbReference>
<evidence type="ECO:0000256" key="5">
    <source>
        <dbReference type="ARBA" id="ARBA00007383"/>
    </source>
</evidence>
<dbReference type="InterPro" id="IPR004649">
    <property type="entry name" value="RNase_H2_suA"/>
</dbReference>
<dbReference type="InterPro" id="IPR023160">
    <property type="entry name" value="RNase_HII_hlx-loop-hlx_cap_dom"/>
</dbReference>
<dbReference type="Proteomes" id="UP000600071">
    <property type="component" value="Unassembled WGS sequence"/>
</dbReference>
<dbReference type="GO" id="GO:0030145">
    <property type="term" value="F:manganese ion binding"/>
    <property type="evidence" value="ECO:0007669"/>
    <property type="project" value="UniProtKB-UniRule"/>
</dbReference>
<evidence type="ECO:0000256" key="9">
    <source>
        <dbReference type="ARBA" id="ARBA00022722"/>
    </source>
</evidence>
<protein>
    <recommendedName>
        <fullName evidence="7 13">Ribonuclease HII</fullName>
        <shortName evidence="13">RNase HII</shortName>
        <ecNumber evidence="6 13">3.1.26.4</ecNumber>
    </recommendedName>
</protein>
<evidence type="ECO:0000256" key="3">
    <source>
        <dbReference type="ARBA" id="ARBA00004065"/>
    </source>
</evidence>
<keyword evidence="11 13" id="KW-0255">Endonuclease</keyword>
<feature type="domain" description="RNase H type-2" evidence="16">
    <location>
        <begin position="26"/>
        <end position="236"/>
    </location>
</feature>
<dbReference type="GO" id="GO:0043137">
    <property type="term" value="P:DNA replication, removal of RNA primer"/>
    <property type="evidence" value="ECO:0007669"/>
    <property type="project" value="TreeGrafter"/>
</dbReference>
<dbReference type="SUPFAM" id="SSF53098">
    <property type="entry name" value="Ribonuclease H-like"/>
    <property type="match status" value="1"/>
</dbReference>
<comment type="catalytic activity">
    <reaction evidence="1 13 14 15">
        <text>Endonucleolytic cleavage to 5'-phosphomonoester.</text>
        <dbReference type="EC" id="3.1.26.4"/>
    </reaction>
</comment>
<dbReference type="EC" id="3.1.26.4" evidence="6 13"/>
<dbReference type="Gene3D" id="1.10.10.460">
    <property type="entry name" value="Ribonuclease hii. Domain 2"/>
    <property type="match status" value="1"/>
</dbReference>
<sequence length="259" mass="28995">MSAARSRRRCTVCAKVLSAVPRSRRGLLVGIDEAGRGPIIGPIVIAGVAIELKAVRELAELGVRDSKDLTPSRRKELFPEIMRLVKHAVIVKVPPALIDTVNLNRLEIETMAYIVQRVKSLYGEPEVVYMDAVGPAKKMAAEVKRLTGLRGVVVAEPKADTRYVPVSAASIIAKVVRDEEIEELRKVYGVRGSGYPTDPGTLEWIREAYRRSPHTPPWFVRRSWSTLKRIAPGWYRAKDTGSKSADHRQKTLLDFLHRR</sequence>
<dbReference type="Gene3D" id="3.30.420.10">
    <property type="entry name" value="Ribonuclease H-like superfamily/Ribonuclease H"/>
    <property type="match status" value="1"/>
</dbReference>
<dbReference type="HAMAP" id="MF_00052_A">
    <property type="entry name" value="RNase_HII_A"/>
    <property type="match status" value="1"/>
</dbReference>
<dbReference type="PANTHER" id="PTHR10954">
    <property type="entry name" value="RIBONUCLEASE H2 SUBUNIT A"/>
    <property type="match status" value="1"/>
</dbReference>
<dbReference type="EMBL" id="DQVR01000001">
    <property type="protein sequence ID" value="HIQ23432.1"/>
    <property type="molecule type" value="Genomic_DNA"/>
</dbReference>
<dbReference type="PROSITE" id="PS51975">
    <property type="entry name" value="RNASE_H_2"/>
    <property type="match status" value="1"/>
</dbReference>
<dbReference type="NCBIfam" id="TIGR00729">
    <property type="entry name" value="ribonuclease HII"/>
    <property type="match status" value="1"/>
</dbReference>
<reference evidence="17" key="1">
    <citation type="journal article" date="2020" name="ISME J.">
        <title>Gammaproteobacteria mediating utilization of methyl-, sulfur- and petroleum organic compounds in deep ocean hydrothermal plumes.</title>
        <authorList>
            <person name="Zhou Z."/>
            <person name="Liu Y."/>
            <person name="Pan J."/>
            <person name="Cron B.R."/>
            <person name="Toner B.M."/>
            <person name="Anantharaman K."/>
            <person name="Breier J.A."/>
            <person name="Dick G.J."/>
            <person name="Li M."/>
        </authorList>
    </citation>
    <scope>NUCLEOTIDE SEQUENCE</scope>
    <source>
        <strain evidence="17">SZUA-1523</strain>
    </source>
</reference>
<dbReference type="InterPro" id="IPR001352">
    <property type="entry name" value="RNase_HII/HIII"/>
</dbReference>
<dbReference type="CDD" id="cd07180">
    <property type="entry name" value="RNase_HII_archaea_like"/>
    <property type="match status" value="1"/>
</dbReference>
<dbReference type="GO" id="GO:0004523">
    <property type="term" value="F:RNA-DNA hybrid ribonuclease activity"/>
    <property type="evidence" value="ECO:0007669"/>
    <property type="project" value="UniProtKB-UniRule"/>
</dbReference>